<gene>
    <name evidence="2" type="ORF">CVT26_006541</name>
</gene>
<evidence type="ECO:0000313" key="2">
    <source>
        <dbReference type="EMBL" id="PPQ97510.1"/>
    </source>
</evidence>
<dbReference type="EMBL" id="NHYE01001238">
    <property type="protein sequence ID" value="PPQ97510.1"/>
    <property type="molecule type" value="Genomic_DNA"/>
</dbReference>
<feature type="compositionally biased region" description="Basic and acidic residues" evidence="1">
    <location>
        <begin position="55"/>
        <end position="69"/>
    </location>
</feature>
<accession>A0A409Y3E0</accession>
<protein>
    <submittedName>
        <fullName evidence="2">Uncharacterized protein</fullName>
    </submittedName>
</protein>
<sequence>ERERERGGGKERKWRKEKEREGAGPQGGGQGEVMQIGGEGSRGMSSEDEDEDGTSYEHDDLGEGVKNEIEDGVDSNKCSHGSAHCEALSSGISLGGDRFSSDSNSGSIFGLGRDEGNERDLGEGEEEKGRNEQRDWVMMRARQQEGATTETEGTGESRVGVVSQGRPRAKENDRQLAIQKPGDGDYHYCGWELVEDNEALGGQGLQPAAPVPLAVSSTLGGQAKDFCRNYVNRNRNLYPSILGRLYKAYDDCLVCLPLLKITYSP</sequence>
<name>A0A409Y3E0_9AGAR</name>
<dbReference type="AlphaFoldDB" id="A0A409Y3E0"/>
<reference evidence="2 3" key="1">
    <citation type="journal article" date="2018" name="Evol. Lett.">
        <title>Horizontal gene cluster transfer increased hallucinogenic mushroom diversity.</title>
        <authorList>
            <person name="Reynolds H.T."/>
            <person name="Vijayakumar V."/>
            <person name="Gluck-Thaler E."/>
            <person name="Korotkin H.B."/>
            <person name="Matheny P.B."/>
            <person name="Slot J.C."/>
        </authorList>
    </citation>
    <scope>NUCLEOTIDE SEQUENCE [LARGE SCALE GENOMIC DNA]</scope>
    <source>
        <strain evidence="2 3">SRW20</strain>
    </source>
</reference>
<feature type="compositionally biased region" description="Basic and acidic residues" evidence="1">
    <location>
        <begin position="112"/>
        <end position="137"/>
    </location>
</feature>
<feature type="compositionally biased region" description="Gly residues" evidence="1">
    <location>
        <begin position="24"/>
        <end position="41"/>
    </location>
</feature>
<feature type="region of interest" description="Disordered" evidence="1">
    <location>
        <begin position="1"/>
        <end position="173"/>
    </location>
</feature>
<feature type="compositionally biased region" description="Basic and acidic residues" evidence="1">
    <location>
        <begin position="1"/>
        <end position="22"/>
    </location>
</feature>
<feature type="non-terminal residue" evidence="2">
    <location>
        <position position="1"/>
    </location>
</feature>
<dbReference type="Proteomes" id="UP000284706">
    <property type="component" value="Unassembled WGS sequence"/>
</dbReference>
<dbReference type="InParanoid" id="A0A409Y3E0"/>
<feature type="compositionally biased region" description="Low complexity" evidence="1">
    <location>
        <begin position="144"/>
        <end position="163"/>
    </location>
</feature>
<comment type="caution">
    <text evidence="2">The sequence shown here is derived from an EMBL/GenBank/DDBJ whole genome shotgun (WGS) entry which is preliminary data.</text>
</comment>
<evidence type="ECO:0000256" key="1">
    <source>
        <dbReference type="SAM" id="MobiDB-lite"/>
    </source>
</evidence>
<proteinExistence type="predicted"/>
<organism evidence="2 3">
    <name type="scientific">Gymnopilus dilepis</name>
    <dbReference type="NCBI Taxonomy" id="231916"/>
    <lineage>
        <taxon>Eukaryota</taxon>
        <taxon>Fungi</taxon>
        <taxon>Dikarya</taxon>
        <taxon>Basidiomycota</taxon>
        <taxon>Agaricomycotina</taxon>
        <taxon>Agaricomycetes</taxon>
        <taxon>Agaricomycetidae</taxon>
        <taxon>Agaricales</taxon>
        <taxon>Agaricineae</taxon>
        <taxon>Hymenogastraceae</taxon>
        <taxon>Gymnopilus</taxon>
    </lineage>
</organism>
<evidence type="ECO:0000313" key="3">
    <source>
        <dbReference type="Proteomes" id="UP000284706"/>
    </source>
</evidence>
<keyword evidence="3" id="KW-1185">Reference proteome</keyword>